<dbReference type="Pfam" id="PF13376">
    <property type="entry name" value="OmdA"/>
    <property type="match status" value="1"/>
</dbReference>
<dbReference type="EMBL" id="QUNF01000007">
    <property type="protein sequence ID" value="REG90272.1"/>
    <property type="molecule type" value="Genomic_DNA"/>
</dbReference>
<dbReference type="Proteomes" id="UP000256405">
    <property type="component" value="Unassembled WGS sequence"/>
</dbReference>
<gene>
    <name evidence="1" type="ORF">C8N25_1079</name>
</gene>
<sequence length="56" mass="6218">MTKAGFESMEIAIQGTILDDAEALIIPADLEDKFQKSPNAKAYFLGLSRSEKRNML</sequence>
<evidence type="ECO:0000313" key="2">
    <source>
        <dbReference type="Proteomes" id="UP000256405"/>
    </source>
</evidence>
<name>A0A3E0DW10_9BACT</name>
<accession>A0A3E0DW10</accession>
<proteinExistence type="predicted"/>
<comment type="caution">
    <text evidence="1">The sequence shown here is derived from an EMBL/GenBank/DDBJ whole genome shotgun (WGS) entry which is preliminary data.</text>
</comment>
<protein>
    <submittedName>
        <fullName evidence="1">Bacteriocin resistance YdeI/OmpD-like protein</fullName>
    </submittedName>
</protein>
<evidence type="ECO:0000313" key="1">
    <source>
        <dbReference type="EMBL" id="REG90272.1"/>
    </source>
</evidence>
<reference evidence="1 2" key="1">
    <citation type="submission" date="2018-08" db="EMBL/GenBank/DDBJ databases">
        <title>Genomic Encyclopedia of Archaeal and Bacterial Type Strains, Phase II (KMG-II): from individual species to whole genera.</title>
        <authorList>
            <person name="Goeker M."/>
        </authorList>
    </citation>
    <scope>NUCLEOTIDE SEQUENCE [LARGE SCALE GENOMIC DNA]</scope>
    <source>
        <strain evidence="1 2">DSM 15986</strain>
    </source>
</reference>
<keyword evidence="2" id="KW-1185">Reference proteome</keyword>
<organism evidence="1 2">
    <name type="scientific">Algoriphagus antarcticus</name>
    <dbReference type="NCBI Taxonomy" id="238540"/>
    <lineage>
        <taxon>Bacteria</taxon>
        <taxon>Pseudomonadati</taxon>
        <taxon>Bacteroidota</taxon>
        <taxon>Cytophagia</taxon>
        <taxon>Cytophagales</taxon>
        <taxon>Cyclobacteriaceae</taxon>
        <taxon>Algoriphagus</taxon>
    </lineage>
</organism>
<dbReference type="AlphaFoldDB" id="A0A3E0DW10"/>